<reference evidence="2" key="1">
    <citation type="submission" date="2010-02" db="EMBL/GenBank/DDBJ databases">
        <title>Complete sequence of Ferroglobus placidus DSM 10642.</title>
        <authorList>
            <consortium name="US DOE Joint Genome Institute"/>
            <person name="Lucas S."/>
            <person name="Copeland A."/>
            <person name="Lapidus A."/>
            <person name="Cheng J.-F."/>
            <person name="Bruce D."/>
            <person name="Goodwin L."/>
            <person name="Pitluck S."/>
            <person name="Saunders E."/>
            <person name="Brettin T."/>
            <person name="Detter J.C."/>
            <person name="Han C."/>
            <person name="Tapia R."/>
            <person name="Larimer F."/>
            <person name="Land M."/>
            <person name="Hauser L."/>
            <person name="Kyrpides N."/>
            <person name="Ivanova N."/>
            <person name="Holmes D."/>
            <person name="Lovley D."/>
            <person name="Kyrpides N."/>
            <person name="Anderson I.J."/>
            <person name="Woyke T."/>
        </authorList>
    </citation>
    <scope>NUCLEOTIDE SEQUENCE [LARGE SCALE GENOMIC DNA]</scope>
    <source>
        <strain evidence="2">DSM 10642 / AEDII12DO</strain>
    </source>
</reference>
<dbReference type="RefSeq" id="WP_012964672.1">
    <property type="nucleotide sequence ID" value="NC_013849.1"/>
</dbReference>
<dbReference type="KEGG" id="fpl:Ferp_0137"/>
<dbReference type="HOGENOM" id="CLU_560960_0_0_2"/>
<protein>
    <recommendedName>
        <fullName evidence="3">DUF2193 domain-containing protein</fullName>
    </recommendedName>
</protein>
<name>D3S189_FERPA</name>
<dbReference type="STRING" id="589924.Ferp_0137"/>
<evidence type="ECO:0000313" key="1">
    <source>
        <dbReference type="EMBL" id="ADC64325.1"/>
    </source>
</evidence>
<organism evidence="1 2">
    <name type="scientific">Ferroglobus placidus (strain DSM 10642 / AEDII12DO)</name>
    <dbReference type="NCBI Taxonomy" id="589924"/>
    <lineage>
        <taxon>Archaea</taxon>
        <taxon>Methanobacteriati</taxon>
        <taxon>Methanobacteriota</taxon>
        <taxon>Archaeoglobi</taxon>
        <taxon>Archaeoglobales</taxon>
        <taxon>Archaeoglobaceae</taxon>
        <taxon>Ferroglobus</taxon>
    </lineage>
</organism>
<sequence>MIEEVLKESLKLQEEAVKAIETHRFEEFKIVHAEKFVEAVREMKVKDGQNENALNLYRMSLINHYEILKSLTESVSPMESAFLEWMQTPVVMEILYSLDSSFREAAERVAKVIEESDDIISLEAMRIANGFYGVTSAKDFAAIPGSTLSVLAKIVERADVERDYAKAFLSAKSWGLNTSYIFGNEFLKVFKETKSFEKAVEAEKKAMKRMLLEPVKLQREIMLSYGFKSFDPADYMRIYREKMENVVNDSLDEVHVANIVMLPTHVGDVGHHIGWQYYYICRDEMCMELLRVHLAFLKRNLRRAFEEGLMKSVFDVSYFATGLSALLIYKLLFDEGFTAEMLTRLFTERFYNYVMLNQFDRNVVNELHVNDLLDFAFRGQRLAEKGWKIGKLEVDFSDYENSFLQRGEYYAYPFCAITTKFATLMRFADMPCLLAPEPISIATLVNAVALSPEKPFAPVSLCKNCATAHVQPAKCMHCLSKNLKI</sequence>
<reference evidence="1 2" key="2">
    <citation type="journal article" date="2011" name="Stand. Genomic Sci.">
        <title>Complete genome sequence of Ferroglobus placidus AEDII12DO.</title>
        <authorList>
            <person name="Anderson I."/>
            <person name="Risso C."/>
            <person name="Holmes D."/>
            <person name="Lucas S."/>
            <person name="Copeland A."/>
            <person name="Lapidus A."/>
            <person name="Cheng J.F."/>
            <person name="Bruce D."/>
            <person name="Goodwin L."/>
            <person name="Pitluck S."/>
            <person name="Saunders E."/>
            <person name="Brettin T."/>
            <person name="Detter J.C."/>
            <person name="Han C."/>
            <person name="Tapia R."/>
            <person name="Larimer F."/>
            <person name="Land M."/>
            <person name="Hauser L."/>
            <person name="Woyke T."/>
            <person name="Lovley D."/>
            <person name="Kyrpides N."/>
            <person name="Ivanova N."/>
        </authorList>
    </citation>
    <scope>NUCLEOTIDE SEQUENCE [LARGE SCALE GENOMIC DNA]</scope>
    <source>
        <strain evidence="2">DSM 10642 / AEDII12DO</strain>
    </source>
</reference>
<dbReference type="Proteomes" id="UP000002613">
    <property type="component" value="Chromosome"/>
</dbReference>
<dbReference type="EMBL" id="CP001899">
    <property type="protein sequence ID" value="ADC64325.1"/>
    <property type="molecule type" value="Genomic_DNA"/>
</dbReference>
<dbReference type="InterPro" id="IPR018694">
    <property type="entry name" value="DUF2193"/>
</dbReference>
<accession>D3S189</accession>
<dbReference type="AlphaFoldDB" id="D3S189"/>
<dbReference type="PaxDb" id="589924-Ferp_0137"/>
<dbReference type="GeneID" id="8777629"/>
<keyword evidence="2" id="KW-1185">Reference proteome</keyword>
<evidence type="ECO:0000313" key="2">
    <source>
        <dbReference type="Proteomes" id="UP000002613"/>
    </source>
</evidence>
<proteinExistence type="predicted"/>
<evidence type="ECO:0008006" key="3">
    <source>
        <dbReference type="Google" id="ProtNLM"/>
    </source>
</evidence>
<dbReference type="eggNOG" id="arCOG04432">
    <property type="taxonomic scope" value="Archaea"/>
</dbReference>
<dbReference type="OrthoDB" id="51469at2157"/>
<gene>
    <name evidence="1" type="ordered locus">Ferp_0137</name>
</gene>
<dbReference type="Pfam" id="PF09959">
    <property type="entry name" value="DUF2193"/>
    <property type="match status" value="1"/>
</dbReference>